<accession>A0AA37PWQ3</accession>
<evidence type="ECO:0000313" key="4">
    <source>
        <dbReference type="Proteomes" id="UP001165663"/>
    </source>
</evidence>
<evidence type="ECO:0000313" key="3">
    <source>
        <dbReference type="EMBL" id="GLB85661.1"/>
    </source>
</evidence>
<dbReference type="InterPro" id="IPR027417">
    <property type="entry name" value="P-loop_NTPase"/>
</dbReference>
<comment type="caution">
    <text evidence="3">The sequence shown here is derived from an EMBL/GenBank/DDBJ whole genome shotgun (WGS) entry which is preliminary data.</text>
</comment>
<dbReference type="EMBL" id="BRXE01000094">
    <property type="protein sequence ID" value="GLB85661.1"/>
    <property type="molecule type" value="Genomic_DNA"/>
</dbReference>
<dbReference type="Gene3D" id="3.40.50.300">
    <property type="entry name" value="P-loop containing nucleotide triphosphate hydrolases"/>
    <property type="match status" value="2"/>
</dbReference>
<name>A0AA37PWQ3_9MYCO</name>
<gene>
    <name evidence="3" type="ORF">SRL2020028_49170</name>
</gene>
<protein>
    <submittedName>
        <fullName evidence="3">Uncharacterized protein</fullName>
    </submittedName>
</protein>
<dbReference type="Proteomes" id="UP001165663">
    <property type="component" value="Unassembled WGS sequence"/>
</dbReference>
<evidence type="ECO:0000256" key="1">
    <source>
        <dbReference type="SAM" id="MobiDB-lite"/>
    </source>
</evidence>
<dbReference type="SUPFAM" id="SSF52540">
    <property type="entry name" value="P-loop containing nucleoside triphosphate hydrolases"/>
    <property type="match status" value="1"/>
</dbReference>
<sequence>MAESAQIFKGVHDTPVYTDILFRKPLRLWVAVSLYGGGGLTIVLTVLTLESGHARATLICGALLSGAAAGIAALIPRGRPTLRFRLRSWWQVLRPVQSSSTDHSLLAPPTRITSNVSFTAHGVYAHYLISGLPYYLQSTKRRIGVADRHQVLAREIPAGTWVYGLCVPQNQRQLLGAMLHGHRDKHDWVQACRQMAPVIAGQQPRTRIYWLALPVDAGRAGHSPAGHAAKLRDWMIGRDKDSDNSVAAYQRLAHDIITALPEEFTPTPASEDMIDWFWRHNAWRGVFNDPLPRHRNTSAGVGGCLPPADFDEGDQQHGAGRALPLRTLAAILAFAAVLAAAAGAVAPALLAAGLSGLLTAAWNLGIRRIPSWSKTLRIFSPDGLYPDSYQAILPVVDMPKAGIVFPGSEFLQALDDLDTGATFDFALNLVARSREMEFVRNDRAKGNIDDQFTQRRDVRNGDAELIATARQLAEYNRQLSANIDERPVEAAFLIAVGAPDPQTLDYSVKRLREELTQSGQIAIRHYHGAQTRLWAAFNPGAPNHKTAVDQFAQPTTTKKWSRFVPFTSSMVGNTTGTLLGFNTNNALRSAVLLDLPGTARRNRNPCLVCSGALGYGKSYAAKRITRAEIQRGAQAFIVDPGTEWETALADVTNTAVIDMAGNQYSCDPLRTFPDDIAGGYWLDYMVPMMGIDPRTTSVQRLRTLLEPSARKRFGLTSTTALMTYIAAIQAPGGPDHRPPQVAQLATDLAPILAALKSWATYEFTRAIFDDTLPVPDLANLDVTVWLTGSLDLPSAEEMATPHLYERLSDRKRASVAIYGMLVRLARVTFFANTQRFGLIVIEEAAALLNSRAGADDAHLISRRARKHYTGLLIITQDPIADLALMGDQFITQQLIMPFENEDLARQVAAKVGIRADDYGDIEEFFLAQPSTDEMRDPTGFDDADTSGTPDRSDRKGYGFFVDEFRRKSPIRVAAEPDAAIHDAYDTTPGRAA</sequence>
<feature type="transmembrane region" description="Helical" evidence="2">
    <location>
        <begin position="323"/>
        <end position="342"/>
    </location>
</feature>
<proteinExistence type="predicted"/>
<keyword evidence="2" id="KW-0812">Transmembrane</keyword>
<feature type="transmembrane region" description="Helical" evidence="2">
    <location>
        <begin position="55"/>
        <end position="75"/>
    </location>
</feature>
<dbReference type="GeneID" id="83632347"/>
<reference evidence="3" key="1">
    <citation type="submission" date="2022-07" db="EMBL/GenBank/DDBJ databases">
        <title>Mycobacterium kiyosense sp. nov., scotochromogenic slow-glowing species isolated from respiratory specimens.</title>
        <authorList>
            <person name="Fukano H."/>
            <person name="Kazumi Y."/>
            <person name="Sakagami N."/>
            <person name="Ato M."/>
            <person name="Mitarai S."/>
            <person name="Hoshino Y."/>
        </authorList>
    </citation>
    <scope>NUCLEOTIDE SEQUENCE</scope>
    <source>
        <strain evidence="3">SRL2020-028</strain>
    </source>
</reference>
<feature type="region of interest" description="Disordered" evidence="1">
    <location>
        <begin position="931"/>
        <end position="956"/>
    </location>
</feature>
<feature type="transmembrane region" description="Helical" evidence="2">
    <location>
        <begin position="28"/>
        <end position="49"/>
    </location>
</feature>
<keyword evidence="2" id="KW-0472">Membrane</keyword>
<dbReference type="RefSeq" id="WP_238306098.1">
    <property type="nucleotide sequence ID" value="NZ_BRXE01000094.1"/>
</dbReference>
<dbReference type="Pfam" id="PF12846">
    <property type="entry name" value="AAA_10"/>
    <property type="match status" value="1"/>
</dbReference>
<dbReference type="AlphaFoldDB" id="A0AA37PWQ3"/>
<evidence type="ECO:0000256" key="2">
    <source>
        <dbReference type="SAM" id="Phobius"/>
    </source>
</evidence>
<organism evidence="3 4">
    <name type="scientific">Mycobacterium kiyosense</name>
    <dbReference type="NCBI Taxonomy" id="2871094"/>
    <lineage>
        <taxon>Bacteria</taxon>
        <taxon>Bacillati</taxon>
        <taxon>Actinomycetota</taxon>
        <taxon>Actinomycetes</taxon>
        <taxon>Mycobacteriales</taxon>
        <taxon>Mycobacteriaceae</taxon>
        <taxon>Mycobacterium</taxon>
    </lineage>
</organism>
<keyword evidence="2" id="KW-1133">Transmembrane helix</keyword>